<feature type="region of interest" description="Disordered" evidence="2">
    <location>
        <begin position="60"/>
        <end position="81"/>
    </location>
</feature>
<dbReference type="SUPFAM" id="SSF46785">
    <property type="entry name" value="Winged helix' DNA-binding domain"/>
    <property type="match status" value="1"/>
</dbReference>
<dbReference type="SUPFAM" id="SSF53067">
    <property type="entry name" value="Actin-like ATPase domain"/>
    <property type="match status" value="1"/>
</dbReference>
<evidence type="ECO:0000256" key="1">
    <source>
        <dbReference type="ARBA" id="ARBA00006479"/>
    </source>
</evidence>
<dbReference type="Pfam" id="PF00480">
    <property type="entry name" value="ROK"/>
    <property type="match status" value="1"/>
</dbReference>
<dbReference type="RefSeq" id="WP_344841539.1">
    <property type="nucleotide sequence ID" value="NZ_BAABAA010000004.1"/>
</dbReference>
<accession>A0ABP6X8V1</accession>
<protein>
    <submittedName>
        <fullName evidence="4">ROK family transcriptional regulator</fullName>
    </submittedName>
</protein>
<dbReference type="InterPro" id="IPR036388">
    <property type="entry name" value="WH-like_DNA-bd_sf"/>
</dbReference>
<proteinExistence type="inferred from homology"/>
<dbReference type="InterPro" id="IPR000600">
    <property type="entry name" value="ROK"/>
</dbReference>
<comment type="caution">
    <text evidence="4">The sequence shown here is derived from an EMBL/GenBank/DDBJ whole genome shotgun (WGS) entry which is preliminary data.</text>
</comment>
<name>A0ABP6X8V1_9ACTN</name>
<dbReference type="Proteomes" id="UP001501222">
    <property type="component" value="Unassembled WGS sequence"/>
</dbReference>
<evidence type="ECO:0000256" key="2">
    <source>
        <dbReference type="SAM" id="MobiDB-lite"/>
    </source>
</evidence>
<dbReference type="PANTHER" id="PTHR18964:SF149">
    <property type="entry name" value="BIFUNCTIONAL UDP-N-ACETYLGLUCOSAMINE 2-EPIMERASE_N-ACETYLMANNOSAMINE KINASE"/>
    <property type="match status" value="1"/>
</dbReference>
<dbReference type="PANTHER" id="PTHR18964">
    <property type="entry name" value="ROK (REPRESSOR, ORF, KINASE) FAMILY"/>
    <property type="match status" value="1"/>
</dbReference>
<keyword evidence="5" id="KW-1185">Reference proteome</keyword>
<evidence type="ECO:0000259" key="3">
    <source>
        <dbReference type="Pfam" id="PF12802"/>
    </source>
</evidence>
<organism evidence="4 5">
    <name type="scientific">Kribbella ginsengisoli</name>
    <dbReference type="NCBI Taxonomy" id="363865"/>
    <lineage>
        <taxon>Bacteria</taxon>
        <taxon>Bacillati</taxon>
        <taxon>Actinomycetota</taxon>
        <taxon>Actinomycetes</taxon>
        <taxon>Propionibacteriales</taxon>
        <taxon>Kribbellaceae</taxon>
        <taxon>Kribbella</taxon>
    </lineage>
</organism>
<sequence length="395" mass="41213">MTARGDVKPAARRGQWQTATDVLALIARQPGITRAAVARELRLSTSSTTEVTARLRDLHLLTETPAPTQGRGRPTTVLRPHPRGPVVLAMELRQAGWRSAAATLDGVLLNQQSTRHRSRRPDAVLAALRAGVDSAKAEYGDRLLAVSLAVAGTVREDHLMQAPTLGWNTIDLSPVVATTELPLLVGNDATLSGVAEARTGAAAGAGTALHLIVEVGIGGTLIIDGSPASGATGAGGEYGHIPFGDRRRTCPCGARGCWDLEIDGRALAEHLHEPQPDDPYSYAEAVLQRTNEAPVRRAVAKVTAALATGIAGLVNAHDPEVVTLGGLAVPLRAAAPTVFGTAYSDGLMTFHRANPPAVLDSTHQQTGALRGAAAVGLDQITTETALANWADRTIL</sequence>
<evidence type="ECO:0000313" key="4">
    <source>
        <dbReference type="EMBL" id="GAA3562865.1"/>
    </source>
</evidence>
<comment type="similarity">
    <text evidence="1">Belongs to the ROK (NagC/XylR) family.</text>
</comment>
<dbReference type="InterPro" id="IPR036390">
    <property type="entry name" value="WH_DNA-bd_sf"/>
</dbReference>
<dbReference type="InterPro" id="IPR000835">
    <property type="entry name" value="HTH_MarR-typ"/>
</dbReference>
<reference evidence="5" key="1">
    <citation type="journal article" date="2019" name="Int. J. Syst. Evol. Microbiol.">
        <title>The Global Catalogue of Microorganisms (GCM) 10K type strain sequencing project: providing services to taxonomists for standard genome sequencing and annotation.</title>
        <authorList>
            <consortium name="The Broad Institute Genomics Platform"/>
            <consortium name="The Broad Institute Genome Sequencing Center for Infectious Disease"/>
            <person name="Wu L."/>
            <person name="Ma J."/>
        </authorList>
    </citation>
    <scope>NUCLEOTIDE SEQUENCE [LARGE SCALE GENOMIC DNA]</scope>
    <source>
        <strain evidence="5">JCM 16928</strain>
    </source>
</reference>
<dbReference type="InterPro" id="IPR043129">
    <property type="entry name" value="ATPase_NBD"/>
</dbReference>
<evidence type="ECO:0000313" key="5">
    <source>
        <dbReference type="Proteomes" id="UP001501222"/>
    </source>
</evidence>
<feature type="domain" description="HTH marR-type" evidence="3">
    <location>
        <begin position="19"/>
        <end position="71"/>
    </location>
</feature>
<dbReference type="Pfam" id="PF12802">
    <property type="entry name" value="MarR_2"/>
    <property type="match status" value="1"/>
</dbReference>
<dbReference type="Gene3D" id="3.30.420.40">
    <property type="match status" value="2"/>
</dbReference>
<dbReference type="Gene3D" id="1.10.10.10">
    <property type="entry name" value="Winged helix-like DNA-binding domain superfamily/Winged helix DNA-binding domain"/>
    <property type="match status" value="1"/>
</dbReference>
<dbReference type="EMBL" id="BAABAA010000004">
    <property type="protein sequence ID" value="GAA3562865.1"/>
    <property type="molecule type" value="Genomic_DNA"/>
</dbReference>
<gene>
    <name evidence="4" type="ORF">GCM10022235_34100</name>
</gene>